<dbReference type="Proteomes" id="UP001552299">
    <property type="component" value="Unassembled WGS sequence"/>
</dbReference>
<feature type="region of interest" description="Disordered" evidence="1">
    <location>
        <begin position="25"/>
        <end position="45"/>
    </location>
</feature>
<evidence type="ECO:0000259" key="2">
    <source>
        <dbReference type="Pfam" id="PF15916"/>
    </source>
</evidence>
<dbReference type="EMBL" id="JANQDX010000010">
    <property type="protein sequence ID" value="KAL0917951.1"/>
    <property type="molecule type" value="Genomic_DNA"/>
</dbReference>
<dbReference type="InterPro" id="IPR031804">
    <property type="entry name" value="DUF4743"/>
</dbReference>
<dbReference type="Pfam" id="PF15916">
    <property type="entry name" value="DUF4743"/>
    <property type="match status" value="1"/>
</dbReference>
<dbReference type="AlphaFoldDB" id="A0ABD0V5Y0"/>
<reference evidence="3 4" key="1">
    <citation type="journal article" date="2024" name="Plant Biotechnol. J.">
        <title>Dendrobium thyrsiflorum genome and its molecular insights into genes involved in important horticultural traits.</title>
        <authorList>
            <person name="Chen B."/>
            <person name="Wang J.Y."/>
            <person name="Zheng P.J."/>
            <person name="Li K.L."/>
            <person name="Liang Y.M."/>
            <person name="Chen X.F."/>
            <person name="Zhang C."/>
            <person name="Zhao X."/>
            <person name="He X."/>
            <person name="Zhang G.Q."/>
            <person name="Liu Z.J."/>
            <person name="Xu Q."/>
        </authorList>
    </citation>
    <scope>NUCLEOTIDE SEQUENCE [LARGE SCALE GENOMIC DNA]</scope>
    <source>
        <strain evidence="3">GZMU011</strain>
    </source>
</reference>
<evidence type="ECO:0000313" key="4">
    <source>
        <dbReference type="Proteomes" id="UP001552299"/>
    </source>
</evidence>
<feature type="domain" description="DUF4743" evidence="2">
    <location>
        <begin position="129"/>
        <end position="237"/>
    </location>
</feature>
<comment type="caution">
    <text evidence="3">The sequence shown here is derived from an EMBL/GenBank/DDBJ whole genome shotgun (WGS) entry which is preliminary data.</text>
</comment>
<name>A0ABD0V5Y0_DENTH</name>
<protein>
    <recommendedName>
        <fullName evidence="2">DUF4743 domain-containing protein</fullName>
    </recommendedName>
</protein>
<dbReference type="Gene3D" id="3.30.750.160">
    <property type="match status" value="1"/>
</dbReference>
<organism evidence="3 4">
    <name type="scientific">Dendrobium thyrsiflorum</name>
    <name type="common">Pinecone-like raceme dendrobium</name>
    <name type="synonym">Orchid</name>
    <dbReference type="NCBI Taxonomy" id="117978"/>
    <lineage>
        <taxon>Eukaryota</taxon>
        <taxon>Viridiplantae</taxon>
        <taxon>Streptophyta</taxon>
        <taxon>Embryophyta</taxon>
        <taxon>Tracheophyta</taxon>
        <taxon>Spermatophyta</taxon>
        <taxon>Magnoliopsida</taxon>
        <taxon>Liliopsida</taxon>
        <taxon>Asparagales</taxon>
        <taxon>Orchidaceae</taxon>
        <taxon>Epidendroideae</taxon>
        <taxon>Malaxideae</taxon>
        <taxon>Dendrobiinae</taxon>
        <taxon>Dendrobium</taxon>
    </lineage>
</organism>
<gene>
    <name evidence="3" type="ORF">M5K25_013060</name>
</gene>
<sequence length="277" mass="30777">MMAENLSSFLRQRTATLPFSPLHAQAGSKPAHFHPRRCTSSRPEEGQAHVQAFASAMAYRYFPTVVATLRSYPLTCPRVGIQSVKPPKSVRRSMVTGIRALMSVSGFGWHDALRAAERDDDDLSDLRGYFQRVRTCNRGSELQTQFVPFLVEDEVVGYIHEGMCCLCTDVYGMKSFINHLIKFQDVFTFMLDKDSCAVGAHVKLHSSLKTPEDRTSAVGDIIKCLGDLIPGIRNEMMTENATAPRPSVFSRLSVAPAVVPPAKRKTFKPRPKPTTAD</sequence>
<accession>A0ABD0V5Y0</accession>
<evidence type="ECO:0000256" key="1">
    <source>
        <dbReference type="SAM" id="MobiDB-lite"/>
    </source>
</evidence>
<proteinExistence type="predicted"/>
<evidence type="ECO:0000313" key="3">
    <source>
        <dbReference type="EMBL" id="KAL0917951.1"/>
    </source>
</evidence>
<keyword evidence="4" id="KW-1185">Reference proteome</keyword>